<keyword evidence="2" id="KW-0732">Signal</keyword>
<evidence type="ECO:0000313" key="4">
    <source>
        <dbReference type="EMBL" id="TCP38271.1"/>
    </source>
</evidence>
<dbReference type="InParanoid" id="A0A4R2PVU7"/>
<keyword evidence="1" id="KW-0812">Transmembrane</keyword>
<name>A0A4R2PVU7_RHOSA</name>
<evidence type="ECO:0000313" key="5">
    <source>
        <dbReference type="Proteomes" id="UP000295399"/>
    </source>
</evidence>
<dbReference type="InterPro" id="IPR001254">
    <property type="entry name" value="Trypsin_dom"/>
</dbReference>
<keyword evidence="1" id="KW-1133">Transmembrane helix</keyword>
<dbReference type="InterPro" id="IPR043504">
    <property type="entry name" value="Peptidase_S1_PA_chymotrypsin"/>
</dbReference>
<keyword evidence="1" id="KW-0472">Membrane</keyword>
<feature type="transmembrane region" description="Helical" evidence="1">
    <location>
        <begin position="359"/>
        <end position="381"/>
    </location>
</feature>
<dbReference type="SUPFAM" id="SSF50494">
    <property type="entry name" value="Trypsin-like serine proteases"/>
    <property type="match status" value="1"/>
</dbReference>
<dbReference type="Pfam" id="PF00089">
    <property type="entry name" value="Trypsin"/>
    <property type="match status" value="1"/>
</dbReference>
<evidence type="ECO:0000256" key="1">
    <source>
        <dbReference type="SAM" id="Phobius"/>
    </source>
</evidence>
<evidence type="ECO:0000259" key="3">
    <source>
        <dbReference type="PROSITE" id="PS50240"/>
    </source>
</evidence>
<proteinExistence type="predicted"/>
<feature type="domain" description="Peptidase S1" evidence="3">
    <location>
        <begin position="51"/>
        <end position="361"/>
    </location>
</feature>
<dbReference type="SMART" id="SM00020">
    <property type="entry name" value="Tryp_SPc"/>
    <property type="match status" value="1"/>
</dbReference>
<sequence length="388" mass="40289">MLTKLLKLGLLASTAAICATATASASTISAPLDVDVNKVRSRIVTQGTTTLTGATPVNPEDLRVTPGEYSGVAGLFLFNRNPDGSFVRDENGLIPGAGCTGSRIGARKLLTAGHCVAGSSNTDIQFNSALATFLVEDPVTGTATIEQHFIDGISPWQVHPDFTGNLLGGNDVAVLNLTTTPSSLVETYDIFRGSDDRGSEFEIVGSGTTGTGDTGGTIGQSTLTPDLRAGRNYFDDFFFDFGIGDPDTVLWFDFDDGTPERDAFGATDQLYQAFGFPPLGLEQLGVGPDEVNTAPGDSGGPSFINGMIAGITSFGITSDGITLAGIPIGADGDGVTNSSFGEFSGNARVSALQDYIDRALIPAPATNALLAFGLFGAAFAARRKMRRD</sequence>
<accession>A0A4R2PVU7</accession>
<evidence type="ECO:0000256" key="2">
    <source>
        <dbReference type="SAM" id="SignalP"/>
    </source>
</evidence>
<dbReference type="GO" id="GO:0004252">
    <property type="term" value="F:serine-type endopeptidase activity"/>
    <property type="evidence" value="ECO:0007669"/>
    <property type="project" value="InterPro"/>
</dbReference>
<feature type="signal peptide" evidence="2">
    <location>
        <begin position="1"/>
        <end position="25"/>
    </location>
</feature>
<dbReference type="RefSeq" id="WP_132706593.1">
    <property type="nucleotide sequence ID" value="NZ_JACIGF010000001.1"/>
</dbReference>
<dbReference type="Proteomes" id="UP000295399">
    <property type="component" value="Unassembled WGS sequence"/>
</dbReference>
<feature type="chain" id="PRO_5020225972" evidence="2">
    <location>
        <begin position="26"/>
        <end position="388"/>
    </location>
</feature>
<dbReference type="AlphaFoldDB" id="A0A4R2PVU7"/>
<reference evidence="4 5" key="1">
    <citation type="submission" date="2019-03" db="EMBL/GenBank/DDBJ databases">
        <title>Genomic Encyclopedia of Type Strains, Phase IV (KMG-IV): sequencing the most valuable type-strain genomes for metagenomic binning, comparative biology and taxonomic classification.</title>
        <authorList>
            <person name="Goeker M."/>
        </authorList>
    </citation>
    <scope>NUCLEOTIDE SEQUENCE [LARGE SCALE GENOMIC DNA]</scope>
    <source>
        <strain evidence="4 5">DSM 2132</strain>
    </source>
</reference>
<dbReference type="OrthoDB" id="9813836at2"/>
<dbReference type="GO" id="GO:0006508">
    <property type="term" value="P:proteolysis"/>
    <property type="evidence" value="ECO:0007669"/>
    <property type="project" value="InterPro"/>
</dbReference>
<dbReference type="InterPro" id="IPR009003">
    <property type="entry name" value="Peptidase_S1_PA"/>
</dbReference>
<dbReference type="EMBL" id="SLXO01000001">
    <property type="protein sequence ID" value="TCP38271.1"/>
    <property type="molecule type" value="Genomic_DNA"/>
</dbReference>
<dbReference type="Gene3D" id="2.40.10.10">
    <property type="entry name" value="Trypsin-like serine proteases"/>
    <property type="match status" value="1"/>
</dbReference>
<comment type="caution">
    <text evidence="4">The sequence shown here is derived from an EMBL/GenBank/DDBJ whole genome shotgun (WGS) entry which is preliminary data.</text>
</comment>
<gene>
    <name evidence="4" type="ORF">EV659_101169</name>
</gene>
<protein>
    <submittedName>
        <fullName evidence="4">Putative secreted protein with PEP-CTERM sorting signal</fullName>
    </submittedName>
</protein>
<dbReference type="InterPro" id="IPR018114">
    <property type="entry name" value="TRYPSIN_HIS"/>
</dbReference>
<keyword evidence="5" id="KW-1185">Reference proteome</keyword>
<organism evidence="4 5">
    <name type="scientific">Rhodothalassium salexigens DSM 2132</name>
    <dbReference type="NCBI Taxonomy" id="1188247"/>
    <lineage>
        <taxon>Bacteria</taxon>
        <taxon>Pseudomonadati</taxon>
        <taxon>Pseudomonadota</taxon>
        <taxon>Alphaproteobacteria</taxon>
        <taxon>Rhodothalassiales</taxon>
        <taxon>Rhodothalassiaceae</taxon>
        <taxon>Rhodothalassium</taxon>
    </lineage>
</organism>
<dbReference type="PROSITE" id="PS50240">
    <property type="entry name" value="TRYPSIN_DOM"/>
    <property type="match status" value="1"/>
</dbReference>
<dbReference type="PROSITE" id="PS00134">
    <property type="entry name" value="TRYPSIN_HIS"/>
    <property type="match status" value="1"/>
</dbReference>